<keyword evidence="3" id="KW-1185">Reference proteome</keyword>
<dbReference type="PIRSF" id="PIRSF004681">
    <property type="entry name" value="UCP004681"/>
    <property type="match status" value="1"/>
</dbReference>
<evidence type="ECO:0000256" key="1">
    <source>
        <dbReference type="ARBA" id="ARBA00005534"/>
    </source>
</evidence>
<accession>A0ABR9QJ88</accession>
<dbReference type="NCBIfam" id="TIGR00149">
    <property type="entry name" value="TIGR00149_YjbQ"/>
    <property type="match status" value="1"/>
</dbReference>
<dbReference type="Gene3D" id="2.60.120.460">
    <property type="entry name" value="YjbQ-like"/>
    <property type="match status" value="1"/>
</dbReference>
<dbReference type="EMBL" id="JADCLJ010000020">
    <property type="protein sequence ID" value="MBE4908569.1"/>
    <property type="molecule type" value="Genomic_DNA"/>
</dbReference>
<dbReference type="Pfam" id="PF01894">
    <property type="entry name" value="YjbQ"/>
    <property type="match status" value="1"/>
</dbReference>
<proteinExistence type="inferred from homology"/>
<dbReference type="PROSITE" id="PS01314">
    <property type="entry name" value="UPF0047"/>
    <property type="match status" value="1"/>
</dbReference>
<name>A0ABR9QJ88_9BACI</name>
<dbReference type="Proteomes" id="UP001516662">
    <property type="component" value="Unassembled WGS sequence"/>
</dbReference>
<reference evidence="2 3" key="1">
    <citation type="submission" date="2020-10" db="EMBL/GenBank/DDBJ databases">
        <title>Bacillus sp. HD4P25, an endophyte from a halophyte.</title>
        <authorList>
            <person name="Sun J.-Q."/>
        </authorList>
    </citation>
    <scope>NUCLEOTIDE SEQUENCE [LARGE SCALE GENOMIC DNA]</scope>
    <source>
        <strain evidence="2 3">YIM 93174</strain>
    </source>
</reference>
<organism evidence="2 3">
    <name type="scientific">Litchfieldia luteola</name>
    <dbReference type="NCBI Taxonomy" id="682179"/>
    <lineage>
        <taxon>Bacteria</taxon>
        <taxon>Bacillati</taxon>
        <taxon>Bacillota</taxon>
        <taxon>Bacilli</taxon>
        <taxon>Bacillales</taxon>
        <taxon>Bacillaceae</taxon>
        <taxon>Litchfieldia</taxon>
    </lineage>
</organism>
<dbReference type="InterPro" id="IPR001602">
    <property type="entry name" value="UPF0047_YjbQ-like"/>
</dbReference>
<dbReference type="PANTHER" id="PTHR30615:SF8">
    <property type="entry name" value="UPF0047 PROTEIN C4A8.02C"/>
    <property type="match status" value="1"/>
</dbReference>
<gene>
    <name evidence="2" type="ORF">IMZ08_10925</name>
</gene>
<dbReference type="RefSeq" id="WP_193536378.1">
    <property type="nucleotide sequence ID" value="NZ_JADCLJ010000020.1"/>
</dbReference>
<comment type="caution">
    <text evidence="2">The sequence shown here is derived from an EMBL/GenBank/DDBJ whole genome shotgun (WGS) entry which is preliminary data.</text>
</comment>
<dbReference type="SUPFAM" id="SSF111038">
    <property type="entry name" value="YjbQ-like"/>
    <property type="match status" value="1"/>
</dbReference>
<protein>
    <submittedName>
        <fullName evidence="2">YjbQ family protein</fullName>
    </submittedName>
</protein>
<evidence type="ECO:0000313" key="2">
    <source>
        <dbReference type="EMBL" id="MBE4908569.1"/>
    </source>
</evidence>
<comment type="similarity">
    <text evidence="1">Belongs to the UPF0047 family.</text>
</comment>
<dbReference type="InterPro" id="IPR035917">
    <property type="entry name" value="YjbQ-like_sf"/>
</dbReference>
<sequence>MLKKFSIQTNNRSQMIEVTEKVQDVIREWEILEGGVIVYCPHTTAGMTINENADPDVKRDMIRRFDEIYPWNHQLDRHMEGNTAAHMKASTVGASQYIVVSEGRLLLGTWQGIYFCEFDGPRNRTFFVKAI</sequence>
<evidence type="ECO:0000313" key="3">
    <source>
        <dbReference type="Proteomes" id="UP001516662"/>
    </source>
</evidence>
<dbReference type="PANTHER" id="PTHR30615">
    <property type="entry name" value="UNCHARACTERIZED PROTEIN YJBQ-RELATED"/>
    <property type="match status" value="1"/>
</dbReference>